<dbReference type="PROSITE" id="PS51257">
    <property type="entry name" value="PROKAR_LIPOPROTEIN"/>
    <property type="match status" value="1"/>
</dbReference>
<dbReference type="Proteomes" id="UP001595715">
    <property type="component" value="Unassembled WGS sequence"/>
</dbReference>
<proteinExistence type="predicted"/>
<feature type="domain" description="Copper amine oxidase-like N-terminal" evidence="2">
    <location>
        <begin position="411"/>
        <end position="502"/>
    </location>
</feature>
<dbReference type="Pfam" id="PF07833">
    <property type="entry name" value="Cu_amine_oxidN1"/>
    <property type="match status" value="1"/>
</dbReference>
<organism evidence="3 4">
    <name type="scientific">Paenibacillus xanthanilyticus</name>
    <dbReference type="NCBI Taxonomy" id="1783531"/>
    <lineage>
        <taxon>Bacteria</taxon>
        <taxon>Bacillati</taxon>
        <taxon>Bacillota</taxon>
        <taxon>Bacilli</taxon>
        <taxon>Bacillales</taxon>
        <taxon>Paenibacillaceae</taxon>
        <taxon>Paenibacillus</taxon>
    </lineage>
</organism>
<keyword evidence="4" id="KW-1185">Reference proteome</keyword>
<keyword evidence="1" id="KW-0175">Coiled coil</keyword>
<name>A0ABV8KAY7_9BACL</name>
<comment type="caution">
    <text evidence="3">The sequence shown here is derived from an EMBL/GenBank/DDBJ whole genome shotgun (WGS) entry which is preliminary data.</text>
</comment>
<evidence type="ECO:0000313" key="4">
    <source>
        <dbReference type="Proteomes" id="UP001595715"/>
    </source>
</evidence>
<protein>
    <submittedName>
        <fullName evidence="3">Copper amine oxidase N-terminal domain-containing protein</fullName>
    </submittedName>
</protein>
<reference evidence="4" key="1">
    <citation type="journal article" date="2019" name="Int. J. Syst. Evol. Microbiol.">
        <title>The Global Catalogue of Microorganisms (GCM) 10K type strain sequencing project: providing services to taxonomists for standard genome sequencing and annotation.</title>
        <authorList>
            <consortium name="The Broad Institute Genomics Platform"/>
            <consortium name="The Broad Institute Genome Sequencing Center for Infectious Disease"/>
            <person name="Wu L."/>
            <person name="Ma J."/>
        </authorList>
    </citation>
    <scope>NUCLEOTIDE SEQUENCE [LARGE SCALE GENOMIC DNA]</scope>
    <source>
        <strain evidence="4">IBRC-M 10987</strain>
    </source>
</reference>
<accession>A0ABV8KAY7</accession>
<evidence type="ECO:0000313" key="3">
    <source>
        <dbReference type="EMBL" id="MFC4103037.1"/>
    </source>
</evidence>
<evidence type="ECO:0000259" key="2">
    <source>
        <dbReference type="Pfam" id="PF07833"/>
    </source>
</evidence>
<dbReference type="RefSeq" id="WP_377721625.1">
    <property type="nucleotide sequence ID" value="NZ_JBHSAM010000034.1"/>
</dbReference>
<gene>
    <name evidence="3" type="ORF">ACFOZ8_25770</name>
</gene>
<sequence length="514" mass="55442">MKLFIKGKRALLLAALAVVMVIVAGCQAVGGVDLNQMLKQSLKVTSYEGTESVEIKLVPSDSDNVSEEDAEIARMLSSTKLQLTSVKMKDAENGSVKGNLEFNGKRIGFEASIDEKQAVIALDGAKQPFVLDLSDLSEASAETESVTAAVQKLVDTVSGFVIDHLPNPSSISAQPASVTIGGETVSAMHVVAEIDGEQLFGWINSFLDALLADKAGLTAVTTELIKLFEEQAGTLEELGGAEELFGTTVEETSEADIEEAVAEMLDGLKEAKDELAKAKTEDAEAFEAVFNKNNKAKFGLYVDTKLNIRKSEFEATIDLGEAAEEEGVPFTAITVKAVSEKSKVNDTVVPDAVQAGDDAVAFEELVELQGYEALELFNKESDLYALLRNDLHITRQEVYLMPEYDEYGPIVTASGITLIPLRDTARQLGATIKSDAKGKKIELKDEATGTKLAFTVGSSWASVNGKNVKWSYPTTAINGATYVPARDFVKALQGTLYWETESDDYSYLVITREP</sequence>
<dbReference type="InterPro" id="IPR036582">
    <property type="entry name" value="Mao_N_sf"/>
</dbReference>
<feature type="coiled-coil region" evidence="1">
    <location>
        <begin position="254"/>
        <end position="288"/>
    </location>
</feature>
<dbReference type="Gene3D" id="3.30.457.10">
    <property type="entry name" value="Copper amine oxidase-like, N-terminal domain"/>
    <property type="match status" value="1"/>
</dbReference>
<dbReference type="SUPFAM" id="SSF55383">
    <property type="entry name" value="Copper amine oxidase, domain N"/>
    <property type="match status" value="1"/>
</dbReference>
<dbReference type="InterPro" id="IPR012854">
    <property type="entry name" value="Cu_amine_oxidase-like_N"/>
</dbReference>
<dbReference type="EMBL" id="JBHSAM010000034">
    <property type="protein sequence ID" value="MFC4103037.1"/>
    <property type="molecule type" value="Genomic_DNA"/>
</dbReference>
<evidence type="ECO:0000256" key="1">
    <source>
        <dbReference type="SAM" id="Coils"/>
    </source>
</evidence>